<dbReference type="SUPFAM" id="SSF82171">
    <property type="entry name" value="DPP6 N-terminal domain-like"/>
    <property type="match status" value="1"/>
</dbReference>
<reference evidence="3 4" key="1">
    <citation type="submission" date="2018-02" db="EMBL/GenBank/DDBJ databases">
        <title>Genomic Encyclopedia of Archaeal and Bacterial Type Strains, Phase II (KMG-II): from individual species to whole genera.</title>
        <authorList>
            <person name="Goeker M."/>
        </authorList>
    </citation>
    <scope>NUCLEOTIDE SEQUENCE [LARGE SCALE GENOMIC DNA]</scope>
    <source>
        <strain evidence="3 4">DSM 29526</strain>
    </source>
</reference>
<keyword evidence="1" id="KW-0732">Signal</keyword>
<keyword evidence="4" id="KW-1185">Reference proteome</keyword>
<dbReference type="AlphaFoldDB" id="A0A2S6I403"/>
<dbReference type="EMBL" id="PTJC01000006">
    <property type="protein sequence ID" value="PPK85893.1"/>
    <property type="molecule type" value="Genomic_DNA"/>
</dbReference>
<name>A0A2S6I403_9BACT</name>
<dbReference type="OrthoDB" id="8432779at2"/>
<proteinExistence type="predicted"/>
<dbReference type="Gene3D" id="2.130.10.10">
    <property type="entry name" value="YVTN repeat-like/Quinoprotein amine dehydrogenase"/>
    <property type="match status" value="1"/>
</dbReference>
<accession>A0A2S6I403</accession>
<dbReference type="Proteomes" id="UP000237662">
    <property type="component" value="Unassembled WGS sequence"/>
</dbReference>
<organism evidence="3 4">
    <name type="scientific">Neolewinella xylanilytica</name>
    <dbReference type="NCBI Taxonomy" id="1514080"/>
    <lineage>
        <taxon>Bacteria</taxon>
        <taxon>Pseudomonadati</taxon>
        <taxon>Bacteroidota</taxon>
        <taxon>Saprospiria</taxon>
        <taxon>Saprospirales</taxon>
        <taxon>Lewinellaceae</taxon>
        <taxon>Neolewinella</taxon>
    </lineage>
</organism>
<evidence type="ECO:0000313" key="4">
    <source>
        <dbReference type="Proteomes" id="UP000237662"/>
    </source>
</evidence>
<dbReference type="InterPro" id="IPR015943">
    <property type="entry name" value="WD40/YVTN_repeat-like_dom_sf"/>
</dbReference>
<feature type="signal peptide" evidence="1">
    <location>
        <begin position="1"/>
        <end position="17"/>
    </location>
</feature>
<evidence type="ECO:0000259" key="2">
    <source>
        <dbReference type="Pfam" id="PF14583"/>
    </source>
</evidence>
<protein>
    <submittedName>
        <fullName evidence="3">Oligogalacturonide lyase</fullName>
    </submittedName>
</protein>
<dbReference type="Pfam" id="PF14583">
    <property type="entry name" value="Pectate_lyase22"/>
    <property type="match status" value="1"/>
</dbReference>
<dbReference type="InterPro" id="IPR027946">
    <property type="entry name" value="Ogl_dom"/>
</dbReference>
<sequence length="403" mass="46414">MKHFLGLLVLFSLGVSAQGDPPVLMTGEGGTMPGEWIDETTGHRLVRLTDADDTRSFYFHNDPFLPTADGQDNLMVYYGEVDGDLQLFTLNLQTKETAQLTTQPGRKHGEIVAKNRREVFYQIRDTVFATHVDTKVTREVFVFPDDFKAWITTLNADETKLAGTWSSPEKDSILEAYPKKSEFFERIFDAEILHKLFVVDVDNGFLEPIHSEQTWLGHVQFSTTDPNTLMFCHEGPWHKVDRIWNIDLATKDITKIHERTVHREIAGHEFWSRDGNTIWYDLQIPRGETFYLAGYDTRSKELRKYAMDRNEWSIHFTISPDQQVFAGDGGDPSQVAGAEDGRYIYLFEPRQDSLASTKLVNMQHHDYQLEPNVHFTPDQQWIVFRANFEGSSHIYAVAIKPYP</sequence>
<dbReference type="GO" id="GO:0045490">
    <property type="term" value="P:pectin catabolic process"/>
    <property type="evidence" value="ECO:0007669"/>
    <property type="project" value="InterPro"/>
</dbReference>
<comment type="caution">
    <text evidence="3">The sequence shown here is derived from an EMBL/GenBank/DDBJ whole genome shotgun (WGS) entry which is preliminary data.</text>
</comment>
<keyword evidence="3" id="KW-0456">Lyase</keyword>
<evidence type="ECO:0000256" key="1">
    <source>
        <dbReference type="SAM" id="SignalP"/>
    </source>
</evidence>
<dbReference type="GO" id="GO:0047487">
    <property type="term" value="F:oligogalacturonide lyase activity"/>
    <property type="evidence" value="ECO:0007669"/>
    <property type="project" value="InterPro"/>
</dbReference>
<feature type="domain" description="Oligogalacturonate lyase" evidence="2">
    <location>
        <begin position="37"/>
        <end position="399"/>
    </location>
</feature>
<feature type="chain" id="PRO_5015555471" evidence="1">
    <location>
        <begin position="18"/>
        <end position="403"/>
    </location>
</feature>
<gene>
    <name evidence="3" type="ORF">CLV84_2805</name>
</gene>
<dbReference type="RefSeq" id="WP_104420374.1">
    <property type="nucleotide sequence ID" value="NZ_PTJC01000006.1"/>
</dbReference>
<evidence type="ECO:0000313" key="3">
    <source>
        <dbReference type="EMBL" id="PPK85893.1"/>
    </source>
</evidence>